<dbReference type="SUPFAM" id="SSF56349">
    <property type="entry name" value="DNA breaking-rejoining enzymes"/>
    <property type="match status" value="1"/>
</dbReference>
<dbReference type="Pfam" id="PF14657">
    <property type="entry name" value="Arm-DNA-bind_4"/>
    <property type="match status" value="1"/>
</dbReference>
<dbReference type="Gene3D" id="1.10.443.10">
    <property type="entry name" value="Intergrase catalytic core"/>
    <property type="match status" value="1"/>
</dbReference>
<keyword evidence="3 5" id="KW-0238">DNA-binding</keyword>
<evidence type="ECO:0000313" key="8">
    <source>
        <dbReference type="EMBL" id="RDZ07934.1"/>
    </source>
</evidence>
<evidence type="ECO:0000259" key="6">
    <source>
        <dbReference type="PROSITE" id="PS51898"/>
    </source>
</evidence>
<dbReference type="InterPro" id="IPR002104">
    <property type="entry name" value="Integrase_catalytic"/>
</dbReference>
<sequence length="382" mass="44542">MAYFRKVPSKKAKSGYTWSFTIETGVDPLTGKRKQTTRRGFATKKEAENAAKELSTQLENGLNIIDNKMTLNQFLPKWLEMAAKRKVRETTFDNYQRAVNVRILPILGHIGLTELNGPVCQKFFNHLVDEGLSERYIEYIYTVLNGSLEKAIDWDLLLKNPLRKVDIPRGRRRKYVVWTKKELIRFFQFSKIENVHYSALFFVCGYTGLRRGEMLALKWQDINFEKGTLHVQRNLIYREGNFSYGPLKTESSNRIIKLDDETLRVLSQHKKRQSELKLLYGPRYSQEDLIFCREDGQAIYPRTMTTIFNLVIKKAEVPKIRFHDLRHTHATLLLEAGVSLKEVQERLGHSSIKMTGDIYAHVTDEMKSNTSKKFSEYMQKNG</sequence>
<dbReference type="InterPro" id="IPR004107">
    <property type="entry name" value="Integrase_SAM-like_N"/>
</dbReference>
<dbReference type="GO" id="GO:0015074">
    <property type="term" value="P:DNA integration"/>
    <property type="evidence" value="ECO:0007669"/>
    <property type="project" value="UniProtKB-KW"/>
</dbReference>
<dbReference type="PANTHER" id="PTHR30349">
    <property type="entry name" value="PHAGE INTEGRASE-RELATED"/>
    <property type="match status" value="1"/>
</dbReference>
<comment type="similarity">
    <text evidence="1">Belongs to the 'phage' integrase family.</text>
</comment>
<dbReference type="InterPro" id="IPR044068">
    <property type="entry name" value="CB"/>
</dbReference>
<dbReference type="PROSITE" id="PS51900">
    <property type="entry name" value="CB"/>
    <property type="match status" value="1"/>
</dbReference>
<dbReference type="EMBL" id="PQWM01000049">
    <property type="protein sequence ID" value="RDZ07934.1"/>
    <property type="molecule type" value="Genomic_DNA"/>
</dbReference>
<dbReference type="Gene3D" id="1.10.150.130">
    <property type="match status" value="1"/>
</dbReference>
<keyword evidence="2" id="KW-0229">DNA integration</keyword>
<dbReference type="InterPro" id="IPR011010">
    <property type="entry name" value="DNA_brk_join_enz"/>
</dbReference>
<name>A0A3D8WUL7_PRIMG</name>
<keyword evidence="4" id="KW-0233">DNA recombination</keyword>
<dbReference type="Pfam" id="PF14659">
    <property type="entry name" value="Phage_int_SAM_3"/>
    <property type="match status" value="1"/>
</dbReference>
<protein>
    <submittedName>
        <fullName evidence="8">Site-specific integrase</fullName>
    </submittedName>
</protein>
<dbReference type="AlphaFoldDB" id="A0A3D8WUL7"/>
<evidence type="ECO:0000256" key="5">
    <source>
        <dbReference type="PROSITE-ProRule" id="PRU01248"/>
    </source>
</evidence>
<dbReference type="PANTHER" id="PTHR30349:SF64">
    <property type="entry name" value="PROPHAGE INTEGRASE INTD-RELATED"/>
    <property type="match status" value="1"/>
</dbReference>
<dbReference type="GO" id="GO:0003677">
    <property type="term" value="F:DNA binding"/>
    <property type="evidence" value="ECO:0007669"/>
    <property type="project" value="UniProtKB-UniRule"/>
</dbReference>
<evidence type="ECO:0000259" key="7">
    <source>
        <dbReference type="PROSITE" id="PS51900"/>
    </source>
</evidence>
<evidence type="ECO:0000256" key="3">
    <source>
        <dbReference type="ARBA" id="ARBA00023125"/>
    </source>
</evidence>
<proteinExistence type="inferred from homology"/>
<organism evidence="8 9">
    <name type="scientific">Priestia megaterium</name>
    <name type="common">Bacillus megaterium</name>
    <dbReference type="NCBI Taxonomy" id="1404"/>
    <lineage>
        <taxon>Bacteria</taxon>
        <taxon>Bacillati</taxon>
        <taxon>Bacillota</taxon>
        <taxon>Bacilli</taxon>
        <taxon>Bacillales</taxon>
        <taxon>Bacillaceae</taxon>
        <taxon>Priestia</taxon>
    </lineage>
</organism>
<gene>
    <name evidence="8" type="ORF">C3744_26465</name>
</gene>
<feature type="domain" description="Tyr recombinase" evidence="6">
    <location>
        <begin position="173"/>
        <end position="372"/>
    </location>
</feature>
<accession>A0A3D8WUL7</accession>
<dbReference type="InterPro" id="IPR050090">
    <property type="entry name" value="Tyrosine_recombinase_XerCD"/>
</dbReference>
<evidence type="ECO:0000256" key="1">
    <source>
        <dbReference type="ARBA" id="ARBA00008857"/>
    </source>
</evidence>
<dbReference type="PROSITE" id="PS51898">
    <property type="entry name" value="TYR_RECOMBINASE"/>
    <property type="match status" value="1"/>
</dbReference>
<dbReference type="InterPro" id="IPR010998">
    <property type="entry name" value="Integrase_recombinase_N"/>
</dbReference>
<dbReference type="Pfam" id="PF00589">
    <property type="entry name" value="Phage_integrase"/>
    <property type="match status" value="1"/>
</dbReference>
<evidence type="ECO:0000256" key="4">
    <source>
        <dbReference type="ARBA" id="ARBA00023172"/>
    </source>
</evidence>
<evidence type="ECO:0000256" key="2">
    <source>
        <dbReference type="ARBA" id="ARBA00022908"/>
    </source>
</evidence>
<reference evidence="8" key="1">
    <citation type="journal article" date="2018" name="Appl. Environ. Microbiol.">
        <title>Antimicrobial susceptibility testing and tentative epidemiological cut-off values of five Bacillus species relevant for use as animal feed additives or for plant protection.</title>
        <authorList>
            <person name="Agerso Y."/>
            <person name="Stuer-Lauridsen B."/>
            <person name="Bjerre K."/>
            <person name="Jensen M.G."/>
            <person name="Johansen E."/>
            <person name="Bennedsen M."/>
            <person name="Brockmann E."/>
            <person name="Nielsen B."/>
        </authorList>
    </citation>
    <scope>NUCLEOTIDE SEQUENCE [LARGE SCALE GENOMIC DNA]</scope>
    <source>
        <strain evidence="8">CHCC20162</strain>
    </source>
</reference>
<dbReference type="InterPro" id="IPR028259">
    <property type="entry name" value="AP2-like_int_N"/>
</dbReference>
<feature type="domain" description="Core-binding (CB)" evidence="7">
    <location>
        <begin position="69"/>
        <end position="152"/>
    </location>
</feature>
<dbReference type="GO" id="GO:0006310">
    <property type="term" value="P:DNA recombination"/>
    <property type="evidence" value="ECO:0007669"/>
    <property type="project" value="UniProtKB-KW"/>
</dbReference>
<evidence type="ECO:0000313" key="9">
    <source>
        <dbReference type="Proteomes" id="UP000256519"/>
    </source>
</evidence>
<dbReference type="RefSeq" id="WP_116078058.1">
    <property type="nucleotide sequence ID" value="NZ_CP187630.1"/>
</dbReference>
<dbReference type="Proteomes" id="UP000256519">
    <property type="component" value="Unassembled WGS sequence"/>
</dbReference>
<dbReference type="InterPro" id="IPR013762">
    <property type="entry name" value="Integrase-like_cat_sf"/>
</dbReference>
<comment type="caution">
    <text evidence="8">The sequence shown here is derived from an EMBL/GenBank/DDBJ whole genome shotgun (WGS) entry which is preliminary data.</text>
</comment>
<dbReference type="CDD" id="cd01189">
    <property type="entry name" value="INT_ICEBs1_C_like"/>
    <property type="match status" value="1"/>
</dbReference>